<name>A0A2T9Y665_9FUNG</name>
<reference evidence="1 2" key="1">
    <citation type="journal article" date="2018" name="MBio">
        <title>Comparative Genomics Reveals the Core Gene Toolbox for the Fungus-Insect Symbiosis.</title>
        <authorList>
            <person name="Wang Y."/>
            <person name="Stata M."/>
            <person name="Wang W."/>
            <person name="Stajich J.E."/>
            <person name="White M.M."/>
            <person name="Moncalvo J.M."/>
        </authorList>
    </citation>
    <scope>NUCLEOTIDE SEQUENCE [LARGE SCALE GENOMIC DNA]</scope>
    <source>
        <strain evidence="1 2">SWE-8-4</strain>
    </source>
</reference>
<keyword evidence="2" id="KW-1185">Reference proteome</keyword>
<evidence type="ECO:0000313" key="1">
    <source>
        <dbReference type="EMBL" id="PVU87823.1"/>
    </source>
</evidence>
<sequence>VSGIHVNLLDYSGKDNKLSFERWFNYCVNELKTFGFQNKEQSVLLMERQLRKNARQIYNSYCDTNEERISTPNDNMDIDVNAIETKNMEYKIDINLVSVDQGRKSFWLTIKETGKNHKISLNTAHPLTKSFLDIARMC</sequence>
<evidence type="ECO:0000313" key="2">
    <source>
        <dbReference type="Proteomes" id="UP000245383"/>
    </source>
</evidence>
<organism evidence="1 2">
    <name type="scientific">Smittium simulii</name>
    <dbReference type="NCBI Taxonomy" id="133385"/>
    <lineage>
        <taxon>Eukaryota</taxon>
        <taxon>Fungi</taxon>
        <taxon>Fungi incertae sedis</taxon>
        <taxon>Zoopagomycota</taxon>
        <taxon>Kickxellomycotina</taxon>
        <taxon>Harpellomycetes</taxon>
        <taxon>Harpellales</taxon>
        <taxon>Legeriomycetaceae</taxon>
        <taxon>Smittium</taxon>
    </lineage>
</organism>
<dbReference type="Proteomes" id="UP000245383">
    <property type="component" value="Unassembled WGS sequence"/>
</dbReference>
<dbReference type="AlphaFoldDB" id="A0A2T9Y665"/>
<comment type="caution">
    <text evidence="1">The sequence shown here is derived from an EMBL/GenBank/DDBJ whole genome shotgun (WGS) entry which is preliminary data.</text>
</comment>
<feature type="non-terminal residue" evidence="1">
    <location>
        <position position="1"/>
    </location>
</feature>
<proteinExistence type="predicted"/>
<gene>
    <name evidence="1" type="ORF">BB561_006157</name>
</gene>
<protein>
    <submittedName>
        <fullName evidence="1">Uncharacterized protein</fullName>
    </submittedName>
</protein>
<dbReference type="EMBL" id="MBFR01000440">
    <property type="protein sequence ID" value="PVU87823.1"/>
    <property type="molecule type" value="Genomic_DNA"/>
</dbReference>
<accession>A0A2T9Y665</accession>